<keyword evidence="5 6" id="KW-0472">Membrane</keyword>
<evidence type="ECO:0000256" key="3">
    <source>
        <dbReference type="ARBA" id="ARBA00022692"/>
    </source>
</evidence>
<dbReference type="Pfam" id="PF02653">
    <property type="entry name" value="BPD_transp_2"/>
    <property type="match status" value="1"/>
</dbReference>
<dbReference type="Proteomes" id="UP000011513">
    <property type="component" value="Unassembled WGS sequence"/>
</dbReference>
<feature type="transmembrane region" description="Helical" evidence="6">
    <location>
        <begin position="142"/>
        <end position="164"/>
    </location>
</feature>
<dbReference type="eggNOG" id="arCOG00263">
    <property type="taxonomic scope" value="Archaea"/>
</dbReference>
<evidence type="ECO:0000313" key="7">
    <source>
        <dbReference type="EMBL" id="ELZ32503.1"/>
    </source>
</evidence>
<dbReference type="GO" id="GO:0005886">
    <property type="term" value="C:plasma membrane"/>
    <property type="evidence" value="ECO:0007669"/>
    <property type="project" value="UniProtKB-SubCell"/>
</dbReference>
<gene>
    <name evidence="7" type="ORF">C474_06767</name>
</gene>
<feature type="transmembrane region" description="Helical" evidence="6">
    <location>
        <begin position="194"/>
        <end position="213"/>
    </location>
</feature>
<dbReference type="InterPro" id="IPR001851">
    <property type="entry name" value="ABC_transp_permease"/>
</dbReference>
<protein>
    <submittedName>
        <fullName evidence="7">ABC transporter permease</fullName>
    </submittedName>
</protein>
<feature type="transmembrane region" description="Helical" evidence="6">
    <location>
        <begin position="225"/>
        <end position="247"/>
    </location>
</feature>
<dbReference type="GO" id="GO:0022857">
    <property type="term" value="F:transmembrane transporter activity"/>
    <property type="evidence" value="ECO:0007669"/>
    <property type="project" value="InterPro"/>
</dbReference>
<evidence type="ECO:0000256" key="2">
    <source>
        <dbReference type="ARBA" id="ARBA00022475"/>
    </source>
</evidence>
<keyword evidence="4 6" id="KW-1133">Transmembrane helix</keyword>
<evidence type="ECO:0000313" key="8">
    <source>
        <dbReference type="Proteomes" id="UP000011513"/>
    </source>
</evidence>
<comment type="caution">
    <text evidence="7">The sequence shown here is derived from an EMBL/GenBank/DDBJ whole genome shotgun (WGS) entry which is preliminary data.</text>
</comment>
<dbReference type="CDD" id="cd06579">
    <property type="entry name" value="TM_PBP1_transp_AraH_like"/>
    <property type="match status" value="1"/>
</dbReference>
<dbReference type="PATRIC" id="fig|1227487.5.peg.1379"/>
<dbReference type="OrthoDB" id="30958at2157"/>
<proteinExistence type="predicted"/>
<reference evidence="7 8" key="1">
    <citation type="journal article" date="2014" name="PLoS Genet.">
        <title>Phylogenetically driven sequencing of extremely halophilic archaea reveals strategies for static and dynamic osmo-response.</title>
        <authorList>
            <person name="Becker E.A."/>
            <person name="Seitzer P.M."/>
            <person name="Tritt A."/>
            <person name="Larsen D."/>
            <person name="Krusor M."/>
            <person name="Yao A.I."/>
            <person name="Wu D."/>
            <person name="Madern D."/>
            <person name="Eisen J.A."/>
            <person name="Darling A.E."/>
            <person name="Facciotti M.T."/>
        </authorList>
    </citation>
    <scope>NUCLEOTIDE SEQUENCE [LARGE SCALE GENOMIC DNA]</scope>
    <source>
        <strain evidence="7 8">JCM 14848</strain>
    </source>
</reference>
<dbReference type="InParanoid" id="M0DCJ5"/>
<dbReference type="RefSeq" id="WP_008385174.1">
    <property type="nucleotide sequence ID" value="NZ_AOIV01000011.1"/>
</dbReference>
<dbReference type="PANTHER" id="PTHR32196:SF63">
    <property type="entry name" value="INNER MEMBRANE ABC TRANSPORTER PERMEASE PROTEIN YJFF"/>
    <property type="match status" value="1"/>
</dbReference>
<organism evidence="7 8">
    <name type="scientific">Halogeometricum pallidum JCM 14848</name>
    <dbReference type="NCBI Taxonomy" id="1227487"/>
    <lineage>
        <taxon>Archaea</taxon>
        <taxon>Methanobacteriati</taxon>
        <taxon>Methanobacteriota</taxon>
        <taxon>Stenosarchaea group</taxon>
        <taxon>Halobacteria</taxon>
        <taxon>Halobacteriales</taxon>
        <taxon>Haloferacaceae</taxon>
        <taxon>Halogeometricum</taxon>
    </lineage>
</organism>
<name>M0DCJ5_HALPD</name>
<dbReference type="EMBL" id="AOIV01000011">
    <property type="protein sequence ID" value="ELZ32503.1"/>
    <property type="molecule type" value="Genomic_DNA"/>
</dbReference>
<dbReference type="PANTHER" id="PTHR32196">
    <property type="entry name" value="ABC TRANSPORTER PERMEASE PROTEIN YPHD-RELATED-RELATED"/>
    <property type="match status" value="1"/>
</dbReference>
<feature type="transmembrane region" description="Helical" evidence="6">
    <location>
        <begin position="102"/>
        <end position="121"/>
    </location>
</feature>
<feature type="transmembrane region" description="Helical" evidence="6">
    <location>
        <begin position="267"/>
        <end position="291"/>
    </location>
</feature>
<accession>M0DCJ5</accession>
<evidence type="ECO:0000256" key="1">
    <source>
        <dbReference type="ARBA" id="ARBA00004651"/>
    </source>
</evidence>
<evidence type="ECO:0000256" key="5">
    <source>
        <dbReference type="ARBA" id="ARBA00023136"/>
    </source>
</evidence>
<comment type="subcellular location">
    <subcellularLocation>
        <location evidence="1">Cell membrane</location>
        <topology evidence="1">Multi-pass membrane protein</topology>
    </subcellularLocation>
</comment>
<keyword evidence="3 6" id="KW-0812">Transmembrane</keyword>
<keyword evidence="2" id="KW-1003">Cell membrane</keyword>
<keyword evidence="8" id="KW-1185">Reference proteome</keyword>
<dbReference type="AlphaFoldDB" id="M0DCJ5"/>
<evidence type="ECO:0000256" key="6">
    <source>
        <dbReference type="SAM" id="Phobius"/>
    </source>
</evidence>
<evidence type="ECO:0000256" key="4">
    <source>
        <dbReference type="ARBA" id="ARBA00022989"/>
    </source>
</evidence>
<sequence length="300" mass="31313">MLFGLMITFTFTTERFFTEGNLLDNVAKNAVTLLLVALAGTFPILQQSIDLSVESVVLLTGVVTVVLISQFGLGLLAIPLAIGVGMLAGLFNGIVFTKLKVPSFLVTLGTLSVMAGVGKIITGGSTITFRNPAIRTISTGDVLGIPNLVLWGLLIYVGTIVLAFRTKFGRYCFALGENERVVELAGAKVDRYKIYPFVLSGLLCGIAGVLLTLRISSASPNIGSGLLLPSIAAIVMGGTALTGGVGGPHRTILGVLVIAVLNNGMNLLGIDSFVQEIILGLVVVAAVALSIDREKIDVVK</sequence>